<evidence type="ECO:0000313" key="2">
    <source>
        <dbReference type="Proteomes" id="UP000187000"/>
    </source>
</evidence>
<name>A0ACC8SB26_9ENTR</name>
<accession>A0ACC8SB26</accession>
<gene>
    <name evidence="1" type="ORF">BH713_08765</name>
</gene>
<comment type="caution">
    <text evidence="1">The sequence shown here is derived from an EMBL/GenBank/DDBJ whole genome shotgun (WGS) entry which is preliminary data.</text>
</comment>
<proteinExistence type="predicted"/>
<dbReference type="EMBL" id="MKXD01000002">
    <property type="protein sequence ID" value="OLR20727.1"/>
    <property type="molecule type" value="Genomic_DNA"/>
</dbReference>
<dbReference type="Proteomes" id="UP000187000">
    <property type="component" value="Unassembled WGS sequence"/>
</dbReference>
<reference evidence="1" key="1">
    <citation type="submission" date="2016-10" db="EMBL/GenBank/DDBJ databases">
        <authorList>
            <person name="Wang S."/>
            <person name="Zhu B."/>
        </authorList>
    </citation>
    <scope>NUCLEOTIDE SEQUENCE</scope>
    <source>
        <strain evidence="1">JCM 8580</strain>
    </source>
</reference>
<keyword evidence="2" id="KW-1185">Reference proteome</keyword>
<organism evidence="1 2">
    <name type="scientific">Enterobacter kobei</name>
    <dbReference type="NCBI Taxonomy" id="208224"/>
    <lineage>
        <taxon>Bacteria</taxon>
        <taxon>Pseudomonadati</taxon>
        <taxon>Pseudomonadota</taxon>
        <taxon>Gammaproteobacteria</taxon>
        <taxon>Enterobacterales</taxon>
        <taxon>Enterobacteriaceae</taxon>
        <taxon>Enterobacter</taxon>
        <taxon>Enterobacter cloacae complex</taxon>
    </lineage>
</organism>
<evidence type="ECO:0000313" key="1">
    <source>
        <dbReference type="EMBL" id="OLR20727.1"/>
    </source>
</evidence>
<sequence length="394" mass="41319">MIYNAGTISFSGNTVTGSGTNFTAPASQIRIGQTLLIASNPVQLVQITTINSATSLTVTPAASPAVSDQRYGIFVTDSLSVDGLAQSISQLINEYDENIGAWETFATTTANQSVTVTINGQSLIIPAIGKLLQKGSNGALPVASGGTGATDAAGARKNIGFVNDALPVAMGGTGATKAEDARSNLGLGDLATEKSTGIKKQVVKLDPQLGSSVELSVFTPGAGVKNGSGVVFKRSASDAYVIMQYNTSGDYEVSNMIMGIDTASRNVSWDFQLSGNAVANAGSWLSNSDKRIKKNIQTIENPLEKMRNMRGYTWDRLDNAPPGQGFIAQELMEVMPTAVFEGGRTELRDGTIVEKTLSVDVTGASAALHHEAILALMDEVSSLKKIVDEMKAEK</sequence>
<protein>
    <submittedName>
        <fullName evidence="1">Uncharacterized protein</fullName>
    </submittedName>
</protein>